<gene>
    <name evidence="1 3" type="ORF">P152DRAFT_153304</name>
</gene>
<dbReference type="EMBL" id="ML975171">
    <property type="protein sequence ID" value="KAF1809584.1"/>
    <property type="molecule type" value="Genomic_DNA"/>
</dbReference>
<reference evidence="1 3" key="1">
    <citation type="submission" date="2020-01" db="EMBL/GenBank/DDBJ databases">
        <authorList>
            <consortium name="DOE Joint Genome Institute"/>
            <person name="Haridas S."/>
            <person name="Albert R."/>
            <person name="Binder M."/>
            <person name="Bloem J."/>
            <person name="Labutti K."/>
            <person name="Salamov A."/>
            <person name="Andreopoulos B."/>
            <person name="Baker S.E."/>
            <person name="Barry K."/>
            <person name="Bills G."/>
            <person name="Bluhm B.H."/>
            <person name="Cannon C."/>
            <person name="Castanera R."/>
            <person name="Culley D.E."/>
            <person name="Daum C."/>
            <person name="Ezra D."/>
            <person name="Gonzalez J.B."/>
            <person name="Henrissat B."/>
            <person name="Kuo A."/>
            <person name="Liang C."/>
            <person name="Lipzen A."/>
            <person name="Lutzoni F."/>
            <person name="Magnuson J."/>
            <person name="Mondo S."/>
            <person name="Nolan M."/>
            <person name="Ohm R."/>
            <person name="Pangilinan J."/>
            <person name="Park H.-J."/>
            <person name="Ramirez L."/>
            <person name="Alfaro M."/>
            <person name="Sun H."/>
            <person name="Tritt A."/>
            <person name="Yoshinaga Y."/>
            <person name="Zwiers L.-H."/>
            <person name="Turgeon B.G."/>
            <person name="Goodwin S.B."/>
            <person name="Spatafora J.W."/>
            <person name="Crous P.W."/>
            <person name="Grigoriev I.V."/>
        </authorList>
    </citation>
    <scope>NUCLEOTIDE SEQUENCE</scope>
    <source>
        <strain evidence="1 3">CBS 781.70</strain>
    </source>
</reference>
<evidence type="ECO:0000313" key="2">
    <source>
        <dbReference type="Proteomes" id="UP000504638"/>
    </source>
</evidence>
<accession>A0A6G1FUX2</accession>
<sequence>MVNRRFSYHQNLFLIACLLERNSFLFQTGDQRSFNDVLRRKAADWEPKIGNDTLAWKKRDQKNNTTWEKIALALTGGNYGFRTISLKDLRMQLAFILLEIQRISTDFDIRIERRERTQNLDAQETLLLLGVSLGIRPLRLDPPNFWSFKGLDELAKLLAQSPVFLDGISACDLEQAITSLELLFRTLDSQSHEAGLNVPMSLGKRRSDSDLHRISKKLREDTGI</sequence>
<dbReference type="AlphaFoldDB" id="A0A6G1FUX2"/>
<reference evidence="3" key="3">
    <citation type="submission" date="2025-04" db="UniProtKB">
        <authorList>
            <consortium name="RefSeq"/>
        </authorList>
    </citation>
    <scope>IDENTIFICATION</scope>
    <source>
        <strain evidence="3">CBS 781.70</strain>
    </source>
</reference>
<evidence type="ECO:0000313" key="1">
    <source>
        <dbReference type="EMBL" id="KAF1809584.1"/>
    </source>
</evidence>
<dbReference type="RefSeq" id="XP_033531215.1">
    <property type="nucleotide sequence ID" value="XM_033673947.1"/>
</dbReference>
<organism evidence="1">
    <name type="scientific">Eremomyces bilateralis CBS 781.70</name>
    <dbReference type="NCBI Taxonomy" id="1392243"/>
    <lineage>
        <taxon>Eukaryota</taxon>
        <taxon>Fungi</taxon>
        <taxon>Dikarya</taxon>
        <taxon>Ascomycota</taxon>
        <taxon>Pezizomycotina</taxon>
        <taxon>Dothideomycetes</taxon>
        <taxon>Dothideomycetes incertae sedis</taxon>
        <taxon>Eremomycetales</taxon>
        <taxon>Eremomycetaceae</taxon>
        <taxon>Eremomyces</taxon>
    </lineage>
</organism>
<proteinExistence type="predicted"/>
<reference evidence="3" key="2">
    <citation type="submission" date="2020-04" db="EMBL/GenBank/DDBJ databases">
        <authorList>
            <consortium name="NCBI Genome Project"/>
        </authorList>
    </citation>
    <scope>NUCLEOTIDE SEQUENCE</scope>
    <source>
        <strain evidence="3">CBS 781.70</strain>
    </source>
</reference>
<evidence type="ECO:0000313" key="3">
    <source>
        <dbReference type="RefSeq" id="XP_033531215.1"/>
    </source>
</evidence>
<name>A0A6G1FUX2_9PEZI</name>
<dbReference type="PROSITE" id="PS51257">
    <property type="entry name" value="PROKAR_LIPOPROTEIN"/>
    <property type="match status" value="1"/>
</dbReference>
<protein>
    <submittedName>
        <fullName evidence="1 3">Uncharacterized protein</fullName>
    </submittedName>
</protein>
<keyword evidence="2" id="KW-1185">Reference proteome</keyword>
<dbReference type="GeneID" id="54414517"/>
<dbReference type="Proteomes" id="UP000504638">
    <property type="component" value="Unplaced"/>
</dbReference>